<feature type="compositionally biased region" description="Polar residues" evidence="6">
    <location>
        <begin position="93"/>
        <end position="110"/>
    </location>
</feature>
<dbReference type="GO" id="GO:0005697">
    <property type="term" value="C:telomerase holoenzyme complex"/>
    <property type="evidence" value="ECO:0007669"/>
    <property type="project" value="TreeGrafter"/>
</dbReference>
<comment type="subcellular location">
    <subcellularLocation>
        <location evidence="2">Cytoplasm</location>
    </subcellularLocation>
    <subcellularLocation>
        <location evidence="1">Nucleus</location>
    </subcellularLocation>
</comment>
<dbReference type="Pfam" id="PF10373">
    <property type="entry name" value="EST1_DNA_bind"/>
    <property type="match status" value="1"/>
</dbReference>
<feature type="region of interest" description="Disordered" evidence="6">
    <location>
        <begin position="329"/>
        <end position="402"/>
    </location>
</feature>
<sequence length="1576" mass="181647">MKRGKPHQQIYRPGSGPLRKTRQNVEDTESDSGYVVNSRPHYSKDSHYNYKHKNDKINIEIEALDYKIDDLAIKEDFRQKPKKPDQTFYVAKPSTQAQARETSSINPSDDNLSHADNKILVNSNNNGSENDHLNTRSKRYSNRRRPSDDVQERTWRSNSPNSQYRDIRQGSEPRTISYQSNNWNRMRDTRSVDPSSGPARNYGGEKMYMKPPSGRRHSSVGLEQEKRQQKNLDSLPPRFKKKYLEENKFDVNYIGTQSEEAWDGNSIVFQGSNQHHSNQPPPQHSYPIKQPYSLPHSNMQGDTHYHNQHMMDNNYHSLYYTLPRRGRGRSRMHQDYDNSVGGTYRSVTPDRVRINSPTSSCPITPLSYEHKTRSNENLYRSGNRVEMSNTNRNQKIRGNMSHNVAAGIRDIKKDEFGKNQIDHQSAPSPISGFQESEEAQPSFVPPPTLPPSTNEPAPPASVTLSDNNPILDWSEEVELQVRLDAEEALSDVVTRSSSMTSLIEPSTVSQPSSSRRKHKRSSSKFREHSGDNQFSNKHVLTRTKEDHSNYYNNVDKGSESRFRRRKHSRDKNPSRESSFERGVSSRTQPENWREESLRNKRNTEREEHKDVDVKKGGIIVLPTKELERPKSVNFEWPRYPDIKKSNSGQQKSLFDPSNPSKPIIIKSSSVRISAPGFSESSENSPPQLHQYITDQFGNVGPTWYENSESWKICRSISLLKKIKQVDYELQLINNSGLILINWETVICLRRYLMDSLQYLLYKDLKFCQTENVEQHFWRILYYNIIEMMRKAITNDPVNKKQYKEFLLSLIDEGTKYFEGLLELLEQTYEFKVNDFLGYNSLVPQKGLGLVGLALVSAQKMFLFLGDLVRYREQVNETSNYGKCRQWYIKAHELNPKNGRPYNQLAVLAVYARRKLDAVYYYMRSLMSSNPVSSAREYLNSLFDENARKYEQGERKRREERAEKARQHMKEKESETVGLPGSLRREIWIRPDGGRRVHRTTSAAQEPKHLDSEEEDLAALPCLEVNKRFVTSYLHVHGKLITKIGMETFQEAALQMLKEFRALLQHSPMPLNCNRFLQLLALNMFAIESTQLKDPQLKFSSGYRSELQERALVISLQMFNLILERSISLLHEHIKLYPDCLEKLTMNSVSQDFHMLLPALKTWCDWMLCHSNVWNPPPSTQDYKIGPAGDVWTRLASIMNILEKFDKTIASSFVSELREGYEVIRLPEDAVLNGFTPLMYNEHTPTYAPKDIEPEISQFALRLSKVHFFGTVFLYGLEEPVLKLEMYNGVNEYVSVVSTSSNKDSPPSPVELIDDDDLLVESFSEDEGVEDDISSSHENTSSEIQYLLNRKVELEKRQRTQELHRQRVQKILQQSVVSVHIEIRPKILVPDTNCFIDYMAKIKTIVDAHVYTLMVPLVVLNELEGLARGGKCPAPSTRPVTDSQHMLKVANSAKQALEYLGSRHNNIKCVTTKGTTLPTFTFTVEEDSPSDSALRNDDKILATCLMLCKNNKDQIMEGIDVEESLHSDDRKDVAGEPRKLFREVVLLTEDRNLRVKALARDLPVRELPDFLQWAGLG</sequence>
<protein>
    <recommendedName>
        <fullName evidence="7">PIN domain-containing protein</fullName>
    </recommendedName>
</protein>
<feature type="compositionally biased region" description="Basic and acidic residues" evidence="6">
    <location>
        <begin position="591"/>
        <end position="610"/>
    </location>
</feature>
<dbReference type="InterPro" id="IPR011990">
    <property type="entry name" value="TPR-like_helical_dom_sf"/>
</dbReference>
<evidence type="ECO:0000313" key="9">
    <source>
        <dbReference type="Proteomes" id="UP001329430"/>
    </source>
</evidence>
<dbReference type="GO" id="GO:0005737">
    <property type="term" value="C:cytoplasm"/>
    <property type="evidence" value="ECO:0007669"/>
    <property type="project" value="UniProtKB-SubCell"/>
</dbReference>
<evidence type="ECO:0000259" key="7">
    <source>
        <dbReference type="SMART" id="SM00670"/>
    </source>
</evidence>
<dbReference type="InterPro" id="IPR029060">
    <property type="entry name" value="PIN-like_dom_sf"/>
</dbReference>
<feature type="compositionally biased region" description="Basic and acidic residues" evidence="6">
    <location>
        <begin position="570"/>
        <end position="579"/>
    </location>
</feature>
<feature type="domain" description="PIN" evidence="7">
    <location>
        <begin position="1385"/>
        <end position="1554"/>
    </location>
</feature>
<dbReference type="SMART" id="SM00670">
    <property type="entry name" value="PINc"/>
    <property type="match status" value="1"/>
</dbReference>
<gene>
    <name evidence="8" type="ORF">RI129_005830</name>
</gene>
<evidence type="ECO:0000256" key="6">
    <source>
        <dbReference type="SAM" id="MobiDB-lite"/>
    </source>
</evidence>
<dbReference type="Pfam" id="PF10374">
    <property type="entry name" value="EST1"/>
    <property type="match status" value="1"/>
</dbReference>
<dbReference type="InterPro" id="IPR002716">
    <property type="entry name" value="PIN_dom"/>
</dbReference>
<dbReference type="CDD" id="cd09885">
    <property type="entry name" value="PIN_Smg6-like"/>
    <property type="match status" value="1"/>
</dbReference>
<feature type="region of interest" description="Disordered" evidence="6">
    <location>
        <begin position="420"/>
        <end position="467"/>
    </location>
</feature>
<dbReference type="Gene3D" id="1.25.40.10">
    <property type="entry name" value="Tetratricopeptide repeat domain"/>
    <property type="match status" value="1"/>
</dbReference>
<keyword evidence="9" id="KW-1185">Reference proteome</keyword>
<dbReference type="FunFam" id="3.40.50.1010:FF:000047">
    <property type="entry name" value="Blast:Telomerase-binding protein EST1A"/>
    <property type="match status" value="1"/>
</dbReference>
<evidence type="ECO:0000313" key="8">
    <source>
        <dbReference type="EMBL" id="KAK5644530.1"/>
    </source>
</evidence>
<feature type="compositionally biased region" description="Polar residues" evidence="6">
    <location>
        <begin position="493"/>
        <end position="511"/>
    </location>
</feature>
<organism evidence="8 9">
    <name type="scientific">Pyrocoelia pectoralis</name>
    <dbReference type="NCBI Taxonomy" id="417401"/>
    <lineage>
        <taxon>Eukaryota</taxon>
        <taxon>Metazoa</taxon>
        <taxon>Ecdysozoa</taxon>
        <taxon>Arthropoda</taxon>
        <taxon>Hexapoda</taxon>
        <taxon>Insecta</taxon>
        <taxon>Pterygota</taxon>
        <taxon>Neoptera</taxon>
        <taxon>Endopterygota</taxon>
        <taxon>Coleoptera</taxon>
        <taxon>Polyphaga</taxon>
        <taxon>Elateriformia</taxon>
        <taxon>Elateroidea</taxon>
        <taxon>Lampyridae</taxon>
        <taxon>Lampyrinae</taxon>
        <taxon>Pyrocoelia</taxon>
    </lineage>
</organism>
<dbReference type="PANTHER" id="PTHR15696">
    <property type="entry name" value="SMG-7 SUPPRESSOR WITH MORPHOLOGICAL EFFECT ON GENITALIA PROTEIN 7"/>
    <property type="match status" value="1"/>
</dbReference>
<feature type="compositionally biased region" description="Basic residues" evidence="6">
    <location>
        <begin position="514"/>
        <end position="523"/>
    </location>
</feature>
<dbReference type="EMBL" id="JAVRBK010000004">
    <property type="protein sequence ID" value="KAK5644530.1"/>
    <property type="molecule type" value="Genomic_DNA"/>
</dbReference>
<evidence type="ECO:0000256" key="4">
    <source>
        <dbReference type="ARBA" id="ARBA00023161"/>
    </source>
</evidence>
<dbReference type="InterPro" id="IPR019458">
    <property type="entry name" value="Est1-like_N"/>
</dbReference>
<evidence type="ECO:0000256" key="2">
    <source>
        <dbReference type="ARBA" id="ARBA00004496"/>
    </source>
</evidence>
<feature type="compositionally biased region" description="Polar residues" evidence="6">
    <location>
        <begin position="172"/>
        <end position="184"/>
    </location>
</feature>
<evidence type="ECO:0000256" key="1">
    <source>
        <dbReference type="ARBA" id="ARBA00004123"/>
    </source>
</evidence>
<comment type="caution">
    <text evidence="8">The sequence shown here is derived from an EMBL/GenBank/DDBJ whole genome shotgun (WGS) entry which is preliminary data.</text>
</comment>
<dbReference type="InterPro" id="IPR018834">
    <property type="entry name" value="DNA/RNA-bd_Est1-type"/>
</dbReference>
<feature type="compositionally biased region" description="Basic and acidic residues" evidence="6">
    <location>
        <begin position="145"/>
        <end position="155"/>
    </location>
</feature>
<name>A0AAN7V9M6_9COLE</name>
<dbReference type="Pfam" id="PF13638">
    <property type="entry name" value="PIN_4"/>
    <property type="match status" value="1"/>
</dbReference>
<feature type="region of interest" description="Disordered" evidence="6">
    <location>
        <begin position="79"/>
        <end position="236"/>
    </location>
</feature>
<dbReference type="GO" id="GO:0070034">
    <property type="term" value="F:telomerase RNA binding"/>
    <property type="evidence" value="ECO:0007669"/>
    <property type="project" value="TreeGrafter"/>
</dbReference>
<dbReference type="PANTHER" id="PTHR15696:SF0">
    <property type="entry name" value="TELOMERASE-BINDING PROTEIN EST1A"/>
    <property type="match status" value="1"/>
</dbReference>
<keyword evidence="4" id="KW-0866">Nonsense-mediated mRNA decay</keyword>
<keyword evidence="3" id="KW-0963">Cytoplasm</keyword>
<feature type="compositionally biased region" description="Basic and acidic residues" evidence="6">
    <location>
        <begin position="949"/>
        <end position="974"/>
    </location>
</feature>
<evidence type="ECO:0000256" key="3">
    <source>
        <dbReference type="ARBA" id="ARBA00022490"/>
    </source>
</evidence>
<feature type="compositionally biased region" description="Basic residues" evidence="6">
    <location>
        <begin position="135"/>
        <end position="144"/>
    </location>
</feature>
<keyword evidence="5" id="KW-0539">Nucleus</keyword>
<dbReference type="GO" id="GO:0000184">
    <property type="term" value="P:nuclear-transcribed mRNA catabolic process, nonsense-mediated decay"/>
    <property type="evidence" value="ECO:0007669"/>
    <property type="project" value="UniProtKB-KW"/>
</dbReference>
<evidence type="ECO:0000256" key="5">
    <source>
        <dbReference type="ARBA" id="ARBA00023242"/>
    </source>
</evidence>
<feature type="region of interest" description="Disordered" evidence="6">
    <location>
        <begin position="1"/>
        <end position="49"/>
    </location>
</feature>
<feature type="compositionally biased region" description="Polar residues" evidence="6">
    <location>
        <begin position="422"/>
        <end position="434"/>
    </location>
</feature>
<reference evidence="8 9" key="1">
    <citation type="journal article" date="2024" name="Insects">
        <title>An Improved Chromosome-Level Genome Assembly of the Firefly Pyrocoelia pectoralis.</title>
        <authorList>
            <person name="Fu X."/>
            <person name="Meyer-Rochow V.B."/>
            <person name="Ballantyne L."/>
            <person name="Zhu X."/>
        </authorList>
    </citation>
    <scope>NUCLEOTIDE SEQUENCE [LARGE SCALE GENOMIC DNA]</scope>
    <source>
        <strain evidence="8">XCY_ONT2</strain>
    </source>
</reference>
<dbReference type="InterPro" id="IPR045153">
    <property type="entry name" value="Est1/Ebs1-like"/>
</dbReference>
<accession>A0AAN7V9M6</accession>
<dbReference type="SUPFAM" id="SSF88723">
    <property type="entry name" value="PIN domain-like"/>
    <property type="match status" value="1"/>
</dbReference>
<feature type="region of interest" description="Disordered" evidence="6">
    <location>
        <begin position="491"/>
        <end position="610"/>
    </location>
</feature>
<feature type="region of interest" description="Disordered" evidence="6">
    <location>
        <begin position="949"/>
        <end position="977"/>
    </location>
</feature>
<proteinExistence type="predicted"/>
<dbReference type="GO" id="GO:0042162">
    <property type="term" value="F:telomeric DNA binding"/>
    <property type="evidence" value="ECO:0007669"/>
    <property type="project" value="TreeGrafter"/>
</dbReference>
<feature type="compositionally biased region" description="Polar residues" evidence="6">
    <location>
        <begin position="375"/>
        <end position="393"/>
    </location>
</feature>
<dbReference type="Proteomes" id="UP001329430">
    <property type="component" value="Chromosome 4"/>
</dbReference>
<dbReference type="SUPFAM" id="SSF48452">
    <property type="entry name" value="TPR-like"/>
    <property type="match status" value="1"/>
</dbReference>
<dbReference type="Gene3D" id="3.40.50.1010">
    <property type="entry name" value="5'-nuclease"/>
    <property type="match status" value="1"/>
</dbReference>